<evidence type="ECO:0000259" key="1">
    <source>
        <dbReference type="SMART" id="SM00597"/>
    </source>
</evidence>
<dbReference type="InterPro" id="IPR054517">
    <property type="entry name" value="SPEF2_D5"/>
</dbReference>
<dbReference type="Pfam" id="PF00406">
    <property type="entry name" value="ADK"/>
    <property type="match status" value="1"/>
</dbReference>
<name>A0A8C0HKA3_9AVES</name>
<dbReference type="PANTHER" id="PTHR14919:SF0">
    <property type="entry name" value="SPERM FLAGELLAR PROTEIN 2"/>
    <property type="match status" value="1"/>
</dbReference>
<dbReference type="Pfam" id="PF22946">
    <property type="entry name" value="SPEF2_D5"/>
    <property type="match status" value="1"/>
</dbReference>
<dbReference type="PANTHER" id="PTHR14919">
    <property type="entry name" value="KPL2-RELATED"/>
    <property type="match status" value="1"/>
</dbReference>
<dbReference type="InterPro" id="IPR012337">
    <property type="entry name" value="RNaseH-like_sf"/>
</dbReference>
<dbReference type="Pfam" id="PF06294">
    <property type="entry name" value="CH_2"/>
    <property type="match status" value="1"/>
</dbReference>
<dbReference type="GO" id="GO:0046983">
    <property type="term" value="F:protein dimerization activity"/>
    <property type="evidence" value="ECO:0007669"/>
    <property type="project" value="InterPro"/>
</dbReference>
<dbReference type="GO" id="GO:0005737">
    <property type="term" value="C:cytoplasm"/>
    <property type="evidence" value="ECO:0007669"/>
    <property type="project" value="UniProtKB-ARBA"/>
</dbReference>
<dbReference type="Proteomes" id="UP000694555">
    <property type="component" value="Unplaced"/>
</dbReference>
<dbReference type="SUPFAM" id="SSF53098">
    <property type="entry name" value="Ribonuclease H-like"/>
    <property type="match status" value="1"/>
</dbReference>
<dbReference type="InterPro" id="IPR027417">
    <property type="entry name" value="P-loop_NTPase"/>
</dbReference>
<dbReference type="SUPFAM" id="SSF52540">
    <property type="entry name" value="P-loop containing nucleoside triphosphate hydrolases"/>
    <property type="match status" value="1"/>
</dbReference>
<proteinExistence type="predicted"/>
<keyword evidence="3" id="KW-1185">Reference proteome</keyword>
<dbReference type="Pfam" id="PF05699">
    <property type="entry name" value="Dimer_Tnp_hAT"/>
    <property type="match status" value="1"/>
</dbReference>
<accession>A0A8C0HKA3</accession>
<dbReference type="Gene3D" id="3.40.50.300">
    <property type="entry name" value="P-loop containing nucleotide triphosphate hydrolases"/>
    <property type="match status" value="1"/>
</dbReference>
<evidence type="ECO:0000313" key="3">
    <source>
        <dbReference type="Proteomes" id="UP000694555"/>
    </source>
</evidence>
<dbReference type="Gene3D" id="1.10.418.10">
    <property type="entry name" value="Calponin-like domain"/>
    <property type="match status" value="1"/>
</dbReference>
<sequence length="1964" mass="226292">ECQVLCWLWRSIFPGSFSEEFSTGYLLGELLHKYGLQDDFNQFSQSRVASAKLNNFSRLEPTLHLLGVQFNENVAQDIMTGQHGAATKLLYELYIALEKKRKAKLTGVAMEAMRPAATAKLKSIESVLYRERLKTLTPRQADLQLQQISDHFEIKSKAVEDKIARIHIAEQQKVQKLQEEQRAQGIEKHRIGRRRQNEIMARIQAAIIQIPKPSPSHTIKAIEAKRLLKKKREAEVIIIYTLSILIKLQETAREITAQTATELLGIYSDDDYIRKIQKRLEEDMFAREQREKRRRKMLMAQLIAHEAEEEAYREEQLIYRLMRQSQQERRIAVQLMHVRHEKEVLRQNRIFREKQYEERRLKEFQEALDREAALAKQEKIDYEEQIIKERECHEKIAIERAQARYKKHYSICWEVMNQIIDLSTKVGEYRLLTNNRIPLKLMLDWKEIFFNGKPMYEQASIQPLPNEPNPEQLVELNKMNLLDEKDYGEYKSMTGEWCPTEENSENKPPLNNNILGHVLRRLMEIFYPPKPKSSPPLFPPFPIKGCILGKLFSGKTTCAKFIEKVCNIQVLSVDTLVQEAIQAFLKNEMKSEHNVILQEVDRLILLLTVNVVNVLSKLILLCTLPQLSVRAQLGAASQKLLKKGKSIPDELLIDILLEAINQTPPEKGWIVDGFPMTINQAKLFEKAYTGIDPETKDANSGKLSLVTDPRAPNKPPVTSPAFDVSVLLDISDTAVLKRLANLKYAEILEEKIDLARDQVLYSFLDTWPKLEKWFSVHQSTLVKVNAETEESLVCETVKEIIMEEIAKKQNRSKFSYSYFLQFSKKRLWSAQEISSGKKLLPVTRQDLLPPIPVAPPPIDPGSDEWIYVDEPLPKEIPDFLVPYWEMVEHAYMNTIKTILRCLRDEQHSVIYYLADIRKKFQDYLKHPDLKQEFVSQWQTDYNSIADDLREDEETKAELHQRVTDLRDLLWDICDNRREEAEQERTDIMNDGWLPDRRGIAMNHFFSLMQVEVDRFQDTKRLLHDYYRAMEGKIPTDDIQDFTRIPLLDIFDEEQKEEQNKSRRIPLVSWKLPSPEINIIKSKSKGTLQKSVKDENSENGVATLGKDENLITDTWQTAVTAVSNIVRNVLFTSTFLDQTVKVSHSVGSLNIQSTHCVSQFHVATKSRLELIKEKALAFVEDLTMKAEEAYKDMEKWLGSRFLAEMSSVEKLIEVARHHIESSSKIQYEITLEEADFFISSDVKVIPDPVLSPQVPHIETSGSGTLTISQLSTLHKQFLQVAPKGKKNFSFSHLRDWKEKKDLEHQRTKRNRQFPKIWLTKYSWLKYDDERGIMFCAPCRKHNVDLGENIHNFCSGTDDFKLEFINTHQSSEAHAWATCMEAASTASPDTASAEQMLKSMNSITLGRVENIFRTCHAIAKSGHPFTDLDWMCKLDDMKGVDIGSVFRNDKSARMFIHFIAEVERRALKEKLDKCKFFSVISDGVTDGILKAAAVVYVRFASEGKVHCQIVGVQPVHKTDASTIKNAIEHTLQINLQLSLASQDWSRKLVGFGSDGTDVTVGENSGVAKLLREIQPCVQSVHCFAHRLKLVYKGALKNIQLYNILSNVLRNIYYFYHNSPLNKNNLKATYEAIKLHPAIPSRIGGSQWLPRLRTALQILLKGYPAIVLHLRKINSSNRQKVKGLLHLLLRMEIVKFSHFLLDVINVLNILSRVTLDHNSSIADVFATVQSTLETLHMYQTRAGPKERLMETIQHFHGYQLVGNGNISAVRTKVLTNLVKRLRDCFCDASQDVLRATTIGSFKLWPHKMKQEFGEEEVSVLTKHYEVILEAASVKIGEIETEWSMLKLELYNRFQNIQTLTWDSVNSHYSKKYPNILALVDLILTLPASSAETERGFSQMKLTMMHLHSKLRSESVTDLMVIQMNSPDIKKFDPQKAIHLWNLKMKSFMTLLSSSNSDEDELEIIGEK</sequence>
<dbReference type="GO" id="GO:0097225">
    <property type="term" value="C:sperm midpiece"/>
    <property type="evidence" value="ECO:0007669"/>
    <property type="project" value="TreeGrafter"/>
</dbReference>
<dbReference type="SMART" id="SM00597">
    <property type="entry name" value="ZnF_TTF"/>
    <property type="match status" value="1"/>
</dbReference>
<dbReference type="GO" id="GO:0007288">
    <property type="term" value="P:sperm axoneme assembly"/>
    <property type="evidence" value="ECO:0007669"/>
    <property type="project" value="TreeGrafter"/>
</dbReference>
<dbReference type="InterPro" id="IPR008906">
    <property type="entry name" value="HATC_C_dom"/>
</dbReference>
<protein>
    <submittedName>
        <fullName evidence="2">Sperm flagellar 2</fullName>
    </submittedName>
</protein>
<reference evidence="2" key="1">
    <citation type="submission" date="2025-08" db="UniProtKB">
        <authorList>
            <consortium name="Ensembl"/>
        </authorList>
    </citation>
    <scope>IDENTIFICATION</scope>
</reference>
<dbReference type="InterPro" id="IPR036872">
    <property type="entry name" value="CH_dom_sf"/>
</dbReference>
<feature type="domain" description="TTF-type" evidence="1">
    <location>
        <begin position="1308"/>
        <end position="1393"/>
    </location>
</feature>
<evidence type="ECO:0000313" key="2">
    <source>
        <dbReference type="Ensembl" id="ENSBJAP00000011141.1"/>
    </source>
</evidence>
<dbReference type="InterPro" id="IPR006580">
    <property type="entry name" value="Znf_TTF"/>
</dbReference>
<organism evidence="2 3">
    <name type="scientific">Buteo japonicus</name>
    <dbReference type="NCBI Taxonomy" id="224669"/>
    <lineage>
        <taxon>Eukaryota</taxon>
        <taxon>Metazoa</taxon>
        <taxon>Chordata</taxon>
        <taxon>Craniata</taxon>
        <taxon>Vertebrata</taxon>
        <taxon>Euteleostomi</taxon>
        <taxon>Archelosauria</taxon>
        <taxon>Archosauria</taxon>
        <taxon>Dinosauria</taxon>
        <taxon>Saurischia</taxon>
        <taxon>Theropoda</taxon>
        <taxon>Coelurosauria</taxon>
        <taxon>Aves</taxon>
        <taxon>Neognathae</taxon>
        <taxon>Neoaves</taxon>
        <taxon>Telluraves</taxon>
        <taxon>Accipitrimorphae</taxon>
        <taxon>Accipitriformes</taxon>
        <taxon>Accipitridae</taxon>
        <taxon>Accipitrinae</taxon>
        <taxon>Buteo</taxon>
    </lineage>
</organism>
<dbReference type="InterPro" id="IPR057456">
    <property type="entry name" value="Znf_C17orf113"/>
</dbReference>
<dbReference type="InterPro" id="IPR052634">
    <property type="entry name" value="Sperm_flagellar-bone_growth"/>
</dbReference>
<reference evidence="2" key="2">
    <citation type="submission" date="2025-09" db="UniProtKB">
        <authorList>
            <consortium name="Ensembl"/>
        </authorList>
    </citation>
    <scope>IDENTIFICATION</scope>
</reference>
<dbReference type="InterPro" id="IPR010441">
    <property type="entry name" value="CH_2"/>
</dbReference>
<dbReference type="Ensembl" id="ENSBJAT00000011456.1">
    <property type="protein sequence ID" value="ENSBJAP00000011141.1"/>
    <property type="gene ID" value="ENSBJAG00000007556.1"/>
</dbReference>
<dbReference type="Pfam" id="PF25431">
    <property type="entry name" value="zf-C17orf113"/>
    <property type="match status" value="1"/>
</dbReference>
<dbReference type="GO" id="GO:0002177">
    <property type="term" value="C:manchette"/>
    <property type="evidence" value="ECO:0007669"/>
    <property type="project" value="TreeGrafter"/>
</dbReference>